<comment type="caution">
    <text evidence="1">The sequence shown here is derived from an EMBL/GenBank/DDBJ whole genome shotgun (WGS) entry which is preliminary data.</text>
</comment>
<sequence>MLNYQDKNRIEEIITEEIEEFIFKMKQKEFKKNNFIMDLIDENFKFYSSLARSFDSSLGNTFQTIAGKIAEYMYGNNNVIIPSAGADLVIFNNNSYYIIEIKLGGNLDSKKLPSEFNALEQFYLKNKANFIPQKNIFYCLGTVYIEPDVAMKLNTYFNNHYSNSPYCLLLQNDFWNSICGGHEDGFSTVKEAYDKNVSKINEFLRQY</sequence>
<evidence type="ECO:0000313" key="2">
    <source>
        <dbReference type="Proteomes" id="UP000235733"/>
    </source>
</evidence>
<dbReference type="RefSeq" id="WP_008798729.1">
    <property type="nucleotide sequence ID" value="NZ_PNHC01000007.1"/>
</dbReference>
<dbReference type="EMBL" id="PNHC01000007">
    <property type="protein sequence ID" value="PMC68541.1"/>
    <property type="molecule type" value="Genomic_DNA"/>
</dbReference>
<dbReference type="Proteomes" id="UP000235733">
    <property type="component" value="Unassembled WGS sequence"/>
</dbReference>
<proteinExistence type="predicted"/>
<name>A0A2N6TGT9_FUSNU</name>
<gene>
    <name evidence="1" type="ORF">CJ209_09020</name>
</gene>
<reference evidence="1 2" key="1">
    <citation type="submission" date="2017-09" db="EMBL/GenBank/DDBJ databases">
        <title>Bacterial strain isolated from the female urinary microbiota.</title>
        <authorList>
            <person name="Thomas-White K."/>
            <person name="Kumar N."/>
            <person name="Forster S."/>
            <person name="Putonti C."/>
            <person name="Lawley T."/>
            <person name="Wolfe A.J."/>
        </authorList>
    </citation>
    <scope>NUCLEOTIDE SEQUENCE [LARGE SCALE GENOMIC DNA]</scope>
    <source>
        <strain evidence="1 2">UMB0249</strain>
    </source>
</reference>
<organism evidence="1 2">
    <name type="scientific">Fusobacterium nucleatum</name>
    <dbReference type="NCBI Taxonomy" id="851"/>
    <lineage>
        <taxon>Bacteria</taxon>
        <taxon>Fusobacteriati</taxon>
        <taxon>Fusobacteriota</taxon>
        <taxon>Fusobacteriia</taxon>
        <taxon>Fusobacteriales</taxon>
        <taxon>Fusobacteriaceae</taxon>
        <taxon>Fusobacterium</taxon>
    </lineage>
</organism>
<dbReference type="AlphaFoldDB" id="A0A2N6TGT9"/>
<accession>A0A2N6TGT9</accession>
<protein>
    <submittedName>
        <fullName evidence="1">Uncharacterized protein</fullName>
    </submittedName>
</protein>
<evidence type="ECO:0000313" key="1">
    <source>
        <dbReference type="EMBL" id="PMC68541.1"/>
    </source>
</evidence>